<proteinExistence type="predicted"/>
<organism evidence="1 2">
    <name type="scientific">Vibrio owensii</name>
    <dbReference type="NCBI Taxonomy" id="696485"/>
    <lineage>
        <taxon>Bacteria</taxon>
        <taxon>Pseudomonadati</taxon>
        <taxon>Pseudomonadota</taxon>
        <taxon>Gammaproteobacteria</taxon>
        <taxon>Vibrionales</taxon>
        <taxon>Vibrionaceae</taxon>
        <taxon>Vibrio</taxon>
    </lineage>
</organism>
<evidence type="ECO:0000313" key="1">
    <source>
        <dbReference type="EMBL" id="CAH1525748.1"/>
    </source>
</evidence>
<protein>
    <submittedName>
        <fullName evidence="1">Uncharacterized protein</fullName>
    </submittedName>
</protein>
<name>A0AAU9Q3P0_9VIBR</name>
<evidence type="ECO:0000313" key="2">
    <source>
        <dbReference type="Proteomes" id="UP001295420"/>
    </source>
</evidence>
<accession>A0AAU9Q3P0</accession>
<reference evidence="1" key="1">
    <citation type="submission" date="2022-01" db="EMBL/GenBank/DDBJ databases">
        <authorList>
            <person name="Lagorce A."/>
        </authorList>
    </citation>
    <scope>NUCLEOTIDE SEQUENCE</scope>
    <source>
        <strain evidence="1">Th15_F1_D04</strain>
    </source>
</reference>
<gene>
    <name evidence="1" type="ORF">THF1D04_20120</name>
</gene>
<sequence length="50" mass="5251">MSASSPPLDSYSNLLVPTLITHKASAYLSGAFCLSHTAGISLKLHTQCNC</sequence>
<dbReference type="AlphaFoldDB" id="A0AAU9Q3P0"/>
<comment type="caution">
    <text evidence="1">The sequence shown here is derived from an EMBL/GenBank/DDBJ whole genome shotgun (WGS) entry which is preliminary data.</text>
</comment>
<dbReference type="EMBL" id="CAKMTQ010000012">
    <property type="protein sequence ID" value="CAH1525748.1"/>
    <property type="molecule type" value="Genomic_DNA"/>
</dbReference>
<dbReference type="Proteomes" id="UP001295420">
    <property type="component" value="Unassembled WGS sequence"/>
</dbReference>